<dbReference type="RefSeq" id="WP_219161775.1">
    <property type="nucleotide sequence ID" value="NZ_JAHWGL010000219.1"/>
</dbReference>
<evidence type="ECO:0000313" key="1">
    <source>
        <dbReference type="EMBL" id="MBW3131242.1"/>
    </source>
</evidence>
<gene>
    <name evidence="1" type="ORF">KYK14_22030</name>
</gene>
<organism evidence="1 2">
    <name type="scientific">Hymenobacter profundi</name>
    <dbReference type="NCBI Taxonomy" id="1982110"/>
    <lineage>
        <taxon>Bacteria</taxon>
        <taxon>Pseudomonadati</taxon>
        <taxon>Bacteroidota</taxon>
        <taxon>Cytophagia</taxon>
        <taxon>Cytophagales</taxon>
        <taxon>Hymenobacteraceae</taxon>
        <taxon>Hymenobacter</taxon>
    </lineage>
</organism>
<name>A0ABS6X5W0_9BACT</name>
<proteinExistence type="predicted"/>
<evidence type="ECO:0008006" key="3">
    <source>
        <dbReference type="Google" id="ProtNLM"/>
    </source>
</evidence>
<evidence type="ECO:0000313" key="2">
    <source>
        <dbReference type="Proteomes" id="UP000826188"/>
    </source>
</evidence>
<sequence length="69" mass="7683">MSYNPKFGPNAQTPAERANVLRQIKATNPDLVKKATPYVHRLYGQYVAGELSWEEVCALRDAPQILPGV</sequence>
<reference evidence="1 2" key="1">
    <citation type="submission" date="2021-07" db="EMBL/GenBank/DDBJ databases">
        <title>Hymenobacter profundi sp. nov., isolated from deep-sea water.</title>
        <authorList>
            <person name="Kim M.K."/>
        </authorList>
    </citation>
    <scope>NUCLEOTIDE SEQUENCE [LARGE SCALE GENOMIC DNA]</scope>
    <source>
        <strain evidence="1 2">M2</strain>
    </source>
</reference>
<dbReference type="EMBL" id="JAHWGL010000219">
    <property type="protein sequence ID" value="MBW3131242.1"/>
    <property type="molecule type" value="Genomic_DNA"/>
</dbReference>
<accession>A0ABS6X5W0</accession>
<protein>
    <recommendedName>
        <fullName evidence="3">Antitoxin VbhA domain-containing protein</fullName>
    </recommendedName>
</protein>
<keyword evidence="2" id="KW-1185">Reference proteome</keyword>
<dbReference type="Proteomes" id="UP000826188">
    <property type="component" value="Unassembled WGS sequence"/>
</dbReference>
<feature type="non-terminal residue" evidence="1">
    <location>
        <position position="69"/>
    </location>
</feature>
<comment type="caution">
    <text evidence="1">The sequence shown here is derived from an EMBL/GenBank/DDBJ whole genome shotgun (WGS) entry which is preliminary data.</text>
</comment>